<comment type="subcellular location">
    <subcellularLocation>
        <location evidence="1">Membrane</location>
        <topology evidence="1">Multi-pass membrane protein</topology>
    </subcellularLocation>
</comment>
<dbReference type="GO" id="GO:0031090">
    <property type="term" value="C:organelle membrane"/>
    <property type="evidence" value="ECO:0007669"/>
    <property type="project" value="UniProtKB-ARBA"/>
</dbReference>
<feature type="transmembrane region" description="Helical" evidence="7">
    <location>
        <begin position="234"/>
        <end position="256"/>
    </location>
</feature>
<feature type="transmembrane region" description="Helical" evidence="7">
    <location>
        <begin position="202"/>
        <end position="222"/>
    </location>
</feature>
<evidence type="ECO:0000256" key="1">
    <source>
        <dbReference type="ARBA" id="ARBA00004141"/>
    </source>
</evidence>
<evidence type="ECO:0000256" key="2">
    <source>
        <dbReference type="ARBA" id="ARBA00022448"/>
    </source>
</evidence>
<feature type="transmembrane region" description="Helical" evidence="7">
    <location>
        <begin position="324"/>
        <end position="347"/>
    </location>
</feature>
<dbReference type="InterPro" id="IPR013057">
    <property type="entry name" value="AA_transpt_TM"/>
</dbReference>
<reference evidence="9 10" key="1">
    <citation type="submission" date="2024-11" db="EMBL/GenBank/DDBJ databases">
        <title>Chromosome-level genome assembly of Eucalyptus globulus Labill. provides insights into its genome evolution.</title>
        <authorList>
            <person name="Li X."/>
        </authorList>
    </citation>
    <scope>NUCLEOTIDE SEQUENCE [LARGE SCALE GENOMIC DNA]</scope>
    <source>
        <strain evidence="9">CL2024</strain>
        <tissue evidence="9">Fresh tender leaves</tissue>
    </source>
</reference>
<dbReference type="Proteomes" id="UP001634007">
    <property type="component" value="Unassembled WGS sequence"/>
</dbReference>
<feature type="transmembrane region" description="Helical" evidence="7">
    <location>
        <begin position="282"/>
        <end position="303"/>
    </location>
</feature>
<keyword evidence="6 7" id="KW-0472">Membrane</keyword>
<evidence type="ECO:0000256" key="7">
    <source>
        <dbReference type="SAM" id="Phobius"/>
    </source>
</evidence>
<feature type="transmembrane region" description="Helical" evidence="7">
    <location>
        <begin position="133"/>
        <end position="150"/>
    </location>
</feature>
<dbReference type="AlphaFoldDB" id="A0ABD3K9W2"/>
<keyword evidence="2" id="KW-0813">Transport</keyword>
<evidence type="ECO:0000256" key="3">
    <source>
        <dbReference type="ARBA" id="ARBA00022692"/>
    </source>
</evidence>
<dbReference type="PANTHER" id="PTHR22950:SF515">
    <property type="entry name" value="AMINO ACID TRANSPORTER AVT6E"/>
    <property type="match status" value="1"/>
</dbReference>
<keyword evidence="10" id="KW-1185">Reference proteome</keyword>
<dbReference type="GO" id="GO:0006865">
    <property type="term" value="P:amino acid transport"/>
    <property type="evidence" value="ECO:0007669"/>
    <property type="project" value="UniProtKB-KW"/>
</dbReference>
<accession>A0ABD3K9W2</accession>
<keyword evidence="5 7" id="KW-1133">Transmembrane helix</keyword>
<feature type="domain" description="Amino acid transporter transmembrane" evidence="8">
    <location>
        <begin position="56"/>
        <end position="122"/>
    </location>
</feature>
<evidence type="ECO:0000259" key="8">
    <source>
        <dbReference type="Pfam" id="PF01490"/>
    </source>
</evidence>
<comment type="caution">
    <text evidence="9">The sequence shown here is derived from an EMBL/GenBank/DDBJ whole genome shotgun (WGS) entry which is preliminary data.</text>
</comment>
<keyword evidence="4" id="KW-0029">Amino-acid transport</keyword>
<organism evidence="9 10">
    <name type="scientific">Eucalyptus globulus</name>
    <name type="common">Tasmanian blue gum</name>
    <dbReference type="NCBI Taxonomy" id="34317"/>
    <lineage>
        <taxon>Eukaryota</taxon>
        <taxon>Viridiplantae</taxon>
        <taxon>Streptophyta</taxon>
        <taxon>Embryophyta</taxon>
        <taxon>Tracheophyta</taxon>
        <taxon>Spermatophyta</taxon>
        <taxon>Magnoliopsida</taxon>
        <taxon>eudicotyledons</taxon>
        <taxon>Gunneridae</taxon>
        <taxon>Pentapetalae</taxon>
        <taxon>rosids</taxon>
        <taxon>malvids</taxon>
        <taxon>Myrtales</taxon>
        <taxon>Myrtaceae</taxon>
        <taxon>Myrtoideae</taxon>
        <taxon>Eucalypteae</taxon>
        <taxon>Eucalyptus</taxon>
    </lineage>
</organism>
<protein>
    <recommendedName>
        <fullName evidence="8">Amino acid transporter transmembrane domain-containing protein</fullName>
    </recommendedName>
</protein>
<feature type="transmembrane region" description="Helical" evidence="7">
    <location>
        <begin position="162"/>
        <end position="182"/>
    </location>
</feature>
<feature type="transmembrane region" description="Helical" evidence="7">
    <location>
        <begin position="57"/>
        <end position="76"/>
    </location>
</feature>
<dbReference type="PANTHER" id="PTHR22950">
    <property type="entry name" value="AMINO ACID TRANSPORTER"/>
    <property type="match status" value="1"/>
</dbReference>
<gene>
    <name evidence="9" type="ORF">ACJRO7_025721</name>
</gene>
<sequence>MRPVFVESDPEFLPLDMDGYIGSKNVNGVDGDYDYDDANVDVDDYPLIGNGPKTGSGVSGAVFNLTTTIIGAGIMALPATMKVLGLVLGFVLIVLMDILSEISMELLVRFSVFCKASSYGEVWLGNGFWDHRMLVIFIILVLFLAPLCVLDKIDSLSMTSAASMALAVVFVIVCFIAALIKLVEGKIEAPRMSPDFGSKKAILDLLVVIPIMSNAYVCHLNLENWSLGKMYRVGRITTVIFIMVYASIAVSGYLLFGRDTKASVLTNFNKDLGIRFSSTLNYIVRAGYILHLVLVFPVIHFLLRQMVDVLLFEKSAPLSESRKRCLALTVVLLMLIYIGSTMIPNIWTAFKFIGTTTTVSLGLIFPSHQLTVGSTNQWMTRFATCRPWVLPHETYTTLLLSSLIVALSFSLFIFFQKSLTCASTLSLSLSPPCLARGERSLLSLH</sequence>
<dbReference type="EMBL" id="JBJKBG010000006">
    <property type="protein sequence ID" value="KAL3736834.1"/>
    <property type="molecule type" value="Genomic_DNA"/>
</dbReference>
<evidence type="ECO:0000256" key="4">
    <source>
        <dbReference type="ARBA" id="ARBA00022970"/>
    </source>
</evidence>
<feature type="transmembrane region" description="Helical" evidence="7">
    <location>
        <begin position="83"/>
        <end position="100"/>
    </location>
</feature>
<feature type="domain" description="Amino acid transporter transmembrane" evidence="8">
    <location>
        <begin position="126"/>
        <end position="369"/>
    </location>
</feature>
<feature type="transmembrane region" description="Helical" evidence="7">
    <location>
        <begin position="395"/>
        <end position="415"/>
    </location>
</feature>
<proteinExistence type="predicted"/>
<evidence type="ECO:0000256" key="6">
    <source>
        <dbReference type="ARBA" id="ARBA00023136"/>
    </source>
</evidence>
<name>A0ABD3K9W2_EUCGL</name>
<evidence type="ECO:0000313" key="10">
    <source>
        <dbReference type="Proteomes" id="UP001634007"/>
    </source>
</evidence>
<dbReference type="Pfam" id="PF01490">
    <property type="entry name" value="Aa_trans"/>
    <property type="match status" value="2"/>
</dbReference>
<keyword evidence="3 7" id="KW-0812">Transmembrane</keyword>
<evidence type="ECO:0000313" key="9">
    <source>
        <dbReference type="EMBL" id="KAL3736834.1"/>
    </source>
</evidence>
<evidence type="ECO:0000256" key="5">
    <source>
        <dbReference type="ARBA" id="ARBA00022989"/>
    </source>
</evidence>